<dbReference type="InterPro" id="IPR036259">
    <property type="entry name" value="MFS_trans_sf"/>
</dbReference>
<comment type="subcellular location">
    <subcellularLocation>
        <location evidence="1">Membrane</location>
        <topology evidence="1">Multi-pass membrane protein</topology>
    </subcellularLocation>
</comment>
<dbReference type="GO" id="GO:0015174">
    <property type="term" value="F:basic amino acid transmembrane transporter activity"/>
    <property type="evidence" value="ECO:0007669"/>
    <property type="project" value="TreeGrafter"/>
</dbReference>
<feature type="domain" description="Major facilitator superfamily (MFS) profile" evidence="7">
    <location>
        <begin position="52"/>
        <end position="514"/>
    </location>
</feature>
<reference evidence="8 9" key="1">
    <citation type="journal article" date="2018" name="IMA Fungus">
        <title>IMA Genome-F 9: Draft genome sequence of Annulohypoxylon stygium, Aspergillus mulundensis, Berkeleyomyces basicola (syn. Thielaviopsis basicola), Ceratocystis smalleyi, two Cercospora beticola strains, Coleophoma cylindrospora, Fusarium fracticaudum, Phialophora cf. hyalina, and Morchella septimelata.</title>
        <authorList>
            <person name="Wingfield B.D."/>
            <person name="Bills G.F."/>
            <person name="Dong Y."/>
            <person name="Huang W."/>
            <person name="Nel W.J."/>
            <person name="Swalarsk-Parry B.S."/>
            <person name="Vaghefi N."/>
            <person name="Wilken P.M."/>
            <person name="An Z."/>
            <person name="de Beer Z.W."/>
            <person name="De Vos L."/>
            <person name="Chen L."/>
            <person name="Duong T.A."/>
            <person name="Gao Y."/>
            <person name="Hammerbacher A."/>
            <person name="Kikkert J.R."/>
            <person name="Li Y."/>
            <person name="Li H."/>
            <person name="Li K."/>
            <person name="Li Q."/>
            <person name="Liu X."/>
            <person name="Ma X."/>
            <person name="Naidoo K."/>
            <person name="Pethybridge S.J."/>
            <person name="Sun J."/>
            <person name="Steenkamp E.T."/>
            <person name="van der Nest M.A."/>
            <person name="van Wyk S."/>
            <person name="Wingfield M.J."/>
            <person name="Xiong C."/>
            <person name="Yue Q."/>
            <person name="Zhang X."/>
        </authorList>
    </citation>
    <scope>NUCLEOTIDE SEQUENCE [LARGE SCALE GENOMIC DNA]</scope>
    <source>
        <strain evidence="8 9">BP6252</strain>
    </source>
</reference>
<organism evidence="8 9">
    <name type="scientific">Coleophoma cylindrospora</name>
    <dbReference type="NCBI Taxonomy" id="1849047"/>
    <lineage>
        <taxon>Eukaryota</taxon>
        <taxon>Fungi</taxon>
        <taxon>Dikarya</taxon>
        <taxon>Ascomycota</taxon>
        <taxon>Pezizomycotina</taxon>
        <taxon>Leotiomycetes</taxon>
        <taxon>Helotiales</taxon>
        <taxon>Dermateaceae</taxon>
        <taxon>Coleophoma</taxon>
    </lineage>
</organism>
<accession>A0A3D8QPX1</accession>
<keyword evidence="2 6" id="KW-0812">Transmembrane</keyword>
<gene>
    <name evidence="8" type="ORF">BP6252_11273</name>
</gene>
<dbReference type="OrthoDB" id="4358118at2759"/>
<evidence type="ECO:0000256" key="3">
    <source>
        <dbReference type="ARBA" id="ARBA00022989"/>
    </source>
</evidence>
<protein>
    <recommendedName>
        <fullName evidence="7">Major facilitator superfamily (MFS) profile domain-containing protein</fullName>
    </recommendedName>
</protein>
<dbReference type="Proteomes" id="UP000256645">
    <property type="component" value="Unassembled WGS sequence"/>
</dbReference>
<feature type="transmembrane region" description="Helical" evidence="6">
    <location>
        <begin position="142"/>
        <end position="168"/>
    </location>
</feature>
<dbReference type="InterPro" id="IPR020846">
    <property type="entry name" value="MFS_dom"/>
</dbReference>
<proteinExistence type="predicted"/>
<dbReference type="InterPro" id="IPR011701">
    <property type="entry name" value="MFS"/>
</dbReference>
<keyword evidence="3 6" id="KW-1133">Transmembrane helix</keyword>
<feature type="transmembrane region" description="Helical" evidence="6">
    <location>
        <begin position="180"/>
        <end position="199"/>
    </location>
</feature>
<dbReference type="Gene3D" id="1.20.1250.20">
    <property type="entry name" value="MFS general substrate transporter like domains"/>
    <property type="match status" value="2"/>
</dbReference>
<evidence type="ECO:0000313" key="9">
    <source>
        <dbReference type="Proteomes" id="UP000256645"/>
    </source>
</evidence>
<feature type="transmembrane region" description="Helical" evidence="6">
    <location>
        <begin position="118"/>
        <end position="136"/>
    </location>
</feature>
<dbReference type="PROSITE" id="PS50850">
    <property type="entry name" value="MFS"/>
    <property type="match status" value="1"/>
</dbReference>
<evidence type="ECO:0000256" key="6">
    <source>
        <dbReference type="SAM" id="Phobius"/>
    </source>
</evidence>
<name>A0A3D8QPX1_9HELO</name>
<feature type="transmembrane region" description="Helical" evidence="6">
    <location>
        <begin position="390"/>
        <end position="409"/>
    </location>
</feature>
<dbReference type="AlphaFoldDB" id="A0A3D8QPX1"/>
<keyword evidence="9" id="KW-1185">Reference proteome</keyword>
<feature type="transmembrane region" description="Helical" evidence="6">
    <location>
        <begin position="211"/>
        <end position="231"/>
    </location>
</feature>
<dbReference type="PANTHER" id="PTHR23501">
    <property type="entry name" value="MAJOR FACILITATOR SUPERFAMILY"/>
    <property type="match status" value="1"/>
</dbReference>
<evidence type="ECO:0000256" key="1">
    <source>
        <dbReference type="ARBA" id="ARBA00004141"/>
    </source>
</evidence>
<feature type="transmembrane region" description="Helical" evidence="6">
    <location>
        <begin position="518"/>
        <end position="542"/>
    </location>
</feature>
<evidence type="ECO:0000256" key="5">
    <source>
        <dbReference type="SAM" id="MobiDB-lite"/>
    </source>
</evidence>
<comment type="caution">
    <text evidence="8">The sequence shown here is derived from an EMBL/GenBank/DDBJ whole genome shotgun (WGS) entry which is preliminary data.</text>
</comment>
<feature type="transmembrane region" description="Helical" evidence="6">
    <location>
        <begin position="280"/>
        <end position="298"/>
    </location>
</feature>
<dbReference type="Pfam" id="PF07690">
    <property type="entry name" value="MFS_1"/>
    <property type="match status" value="1"/>
</dbReference>
<dbReference type="PANTHER" id="PTHR23501:SF67">
    <property type="entry name" value="MFS MULTIDRUG EFFLUX TRANSPORTER (EUROFUNG)"/>
    <property type="match status" value="1"/>
</dbReference>
<feature type="transmembrane region" description="Helical" evidence="6">
    <location>
        <begin position="319"/>
        <end position="337"/>
    </location>
</feature>
<dbReference type="EMBL" id="PDLM01000013">
    <property type="protein sequence ID" value="RDW63728.1"/>
    <property type="molecule type" value="Genomic_DNA"/>
</dbReference>
<feature type="region of interest" description="Disordered" evidence="5">
    <location>
        <begin position="1"/>
        <end position="34"/>
    </location>
</feature>
<feature type="transmembrane region" description="Helical" evidence="6">
    <location>
        <begin position="252"/>
        <end position="274"/>
    </location>
</feature>
<evidence type="ECO:0000259" key="7">
    <source>
        <dbReference type="PROSITE" id="PS50850"/>
    </source>
</evidence>
<dbReference type="STRING" id="1849047.A0A3D8QPX1"/>
<keyword evidence="4 6" id="KW-0472">Membrane</keyword>
<feature type="transmembrane region" description="Helical" evidence="6">
    <location>
        <begin position="459"/>
        <end position="477"/>
    </location>
</feature>
<feature type="transmembrane region" description="Helical" evidence="6">
    <location>
        <begin position="357"/>
        <end position="378"/>
    </location>
</feature>
<dbReference type="SUPFAM" id="SSF103473">
    <property type="entry name" value="MFS general substrate transporter"/>
    <property type="match status" value="1"/>
</dbReference>
<feature type="transmembrane region" description="Helical" evidence="6">
    <location>
        <begin position="415"/>
        <end position="439"/>
    </location>
</feature>
<dbReference type="GO" id="GO:0000329">
    <property type="term" value="C:fungal-type vacuole membrane"/>
    <property type="evidence" value="ECO:0007669"/>
    <property type="project" value="TreeGrafter"/>
</dbReference>
<sequence>MASNGCAVREQSPSANDHMHSDTESNADSFDVEDSPILSPRPRWSKFQFVVIIAAILMSNFSTAFDASLSASTHVAVASAFNRTNVSTWPVNVFYITSMTTQPIYARVSDHIGRKIPYLVASATFLFGLVLSANAFSWVTLVIARAICGLGIAGVMAMGSIILTDAVGVGKRGYYQSVNYVTYGSGSAIGSGIGGLLVQRFGWAWVYKSQIPGAICALLLVVSMPSLKMAHIDDMAALRQPKSSDGLRNYDWLGSLWLISALLSLFITLNTGALPWSNKFAILSATSMAIFTTLFLRVEKKAKKPILPLDLLFKFPTRNILVAGFLFSVINYMIMYNTTIFFQTVHLESMQAAGTRLVLPSIVFSISSVLSGSLIAKWKTPAYTLCFSQGLLLVGTSGVVVAAGVFSQYKVPSFVYNFMLTLPAFAVGMMAPSTVLTLLNTVSHDEHAVANGSLNMVRAMGVFIATALSTAVSQNVLNICIAARNYDAATLTKIKAVRQNVELILSLEEPLRSEVVGFYTRACTTVFNLCTFGALIIIMSLANVKMEAFKKEETYEMKEAHEKEEPI</sequence>
<evidence type="ECO:0000256" key="2">
    <source>
        <dbReference type="ARBA" id="ARBA00022692"/>
    </source>
</evidence>
<evidence type="ECO:0000313" key="8">
    <source>
        <dbReference type="EMBL" id="RDW63728.1"/>
    </source>
</evidence>
<evidence type="ECO:0000256" key="4">
    <source>
        <dbReference type="ARBA" id="ARBA00023136"/>
    </source>
</evidence>